<evidence type="ECO:0000313" key="13">
    <source>
        <dbReference type="Proteomes" id="UP000050794"/>
    </source>
</evidence>
<evidence type="ECO:0000259" key="11">
    <source>
        <dbReference type="Pfam" id="PF23233"/>
    </source>
</evidence>
<evidence type="ECO:0000259" key="9">
    <source>
        <dbReference type="Pfam" id="PF23220"/>
    </source>
</evidence>
<dbReference type="Pfam" id="PF23220">
    <property type="entry name" value="HAT_Syf1_M"/>
    <property type="match status" value="1"/>
</dbReference>
<feature type="compositionally biased region" description="Polar residues" evidence="8">
    <location>
        <begin position="10"/>
        <end position="21"/>
    </location>
</feature>
<dbReference type="GO" id="GO:0071014">
    <property type="term" value="C:post-mRNA release spliceosomal complex"/>
    <property type="evidence" value="ECO:0007669"/>
    <property type="project" value="TreeGrafter"/>
</dbReference>
<evidence type="ECO:0000256" key="7">
    <source>
        <dbReference type="ARBA" id="ARBA00023242"/>
    </source>
</evidence>
<feature type="region of interest" description="Disordered" evidence="8">
    <location>
        <begin position="9"/>
        <end position="29"/>
    </location>
</feature>
<evidence type="ECO:0000256" key="5">
    <source>
        <dbReference type="ARBA" id="ARBA00022737"/>
    </source>
</evidence>
<proteinExistence type="inferred from homology"/>
<keyword evidence="4" id="KW-0747">Spliceosome</keyword>
<feature type="compositionally biased region" description="Basic residues" evidence="8">
    <location>
        <begin position="877"/>
        <end position="886"/>
    </location>
</feature>
<keyword evidence="6" id="KW-0508">mRNA splicing</keyword>
<dbReference type="Proteomes" id="UP000050794">
    <property type="component" value="Unassembled WGS sequence"/>
</dbReference>
<dbReference type="SMART" id="SM00386">
    <property type="entry name" value="HAT"/>
    <property type="match status" value="13"/>
</dbReference>
<accession>A0A183UF81</accession>
<dbReference type="Pfam" id="PF23231">
    <property type="entry name" value="HAT_Syf1_CNRKL1_C"/>
    <property type="match status" value="1"/>
</dbReference>
<dbReference type="FunFam" id="1.25.40.10:FF:000137">
    <property type="entry name" value="Pre-mRNA-splicing factor syf1"/>
    <property type="match status" value="1"/>
</dbReference>
<keyword evidence="5" id="KW-0677">Repeat</keyword>
<keyword evidence="3" id="KW-0507">mRNA processing</keyword>
<dbReference type="InterPro" id="IPR045075">
    <property type="entry name" value="Syf1-like"/>
</dbReference>
<evidence type="ECO:0000256" key="2">
    <source>
        <dbReference type="ARBA" id="ARBA00008644"/>
    </source>
</evidence>
<gene>
    <name evidence="12" type="ORF">TCNE_LOCUS7151</name>
</gene>
<evidence type="ECO:0000256" key="8">
    <source>
        <dbReference type="SAM" id="MobiDB-lite"/>
    </source>
</evidence>
<evidence type="ECO:0000259" key="10">
    <source>
        <dbReference type="Pfam" id="PF23231"/>
    </source>
</evidence>
<keyword evidence="7" id="KW-0539">Nucleus</keyword>
<organism evidence="13 14">
    <name type="scientific">Toxocara canis</name>
    <name type="common">Canine roundworm</name>
    <dbReference type="NCBI Taxonomy" id="6265"/>
    <lineage>
        <taxon>Eukaryota</taxon>
        <taxon>Metazoa</taxon>
        <taxon>Ecdysozoa</taxon>
        <taxon>Nematoda</taxon>
        <taxon>Chromadorea</taxon>
        <taxon>Rhabditida</taxon>
        <taxon>Spirurina</taxon>
        <taxon>Ascaridomorpha</taxon>
        <taxon>Ascaridoidea</taxon>
        <taxon>Toxocaridae</taxon>
        <taxon>Toxocara</taxon>
    </lineage>
</organism>
<dbReference type="Pfam" id="PF23233">
    <property type="entry name" value="HAT_Syf1_CNRKL1_N"/>
    <property type="match status" value="1"/>
</dbReference>
<dbReference type="PANTHER" id="PTHR11246:SF5">
    <property type="entry name" value="PRE-MRNA-SPLICING FACTOR SYF1"/>
    <property type="match status" value="1"/>
</dbReference>
<dbReference type="FunFam" id="1.25.40.10:FF:000182">
    <property type="entry name" value="Pre-mRNA-splicing factor SYF1"/>
    <property type="match status" value="1"/>
</dbReference>
<dbReference type="EMBL" id="UYWY01019624">
    <property type="protein sequence ID" value="VDM38472.1"/>
    <property type="molecule type" value="Genomic_DNA"/>
</dbReference>
<keyword evidence="13" id="KW-1185">Reference proteome</keyword>
<dbReference type="GO" id="GO:0000974">
    <property type="term" value="C:Prp19 complex"/>
    <property type="evidence" value="ECO:0007669"/>
    <property type="project" value="TreeGrafter"/>
</dbReference>
<feature type="region of interest" description="Disordered" evidence="8">
    <location>
        <begin position="852"/>
        <end position="886"/>
    </location>
</feature>
<comment type="similarity">
    <text evidence="2">Belongs to the crooked-neck family.</text>
</comment>
<dbReference type="InterPro" id="IPR003107">
    <property type="entry name" value="HAT"/>
</dbReference>
<evidence type="ECO:0000256" key="1">
    <source>
        <dbReference type="ARBA" id="ARBA00004123"/>
    </source>
</evidence>
<evidence type="ECO:0000256" key="3">
    <source>
        <dbReference type="ARBA" id="ARBA00022664"/>
    </source>
</evidence>
<feature type="compositionally biased region" description="Acidic residues" evidence="8">
    <location>
        <begin position="852"/>
        <end position="870"/>
    </location>
</feature>
<protein>
    <submittedName>
        <fullName evidence="14">Pre-mRNA-splicing factor SYF1</fullName>
    </submittedName>
</protein>
<dbReference type="FunFam" id="1.25.40.10:FF:000023">
    <property type="entry name" value="Pre-mRNA-splicing factor SYF1"/>
    <property type="match status" value="1"/>
</dbReference>
<dbReference type="InterPro" id="IPR055430">
    <property type="entry name" value="HAT_Syf1_CNRKL1_C"/>
</dbReference>
<dbReference type="InterPro" id="IPR056350">
    <property type="entry name" value="HAT_Syf1_central"/>
</dbReference>
<feature type="domain" description="Pre-mRNA-splicing factor Syf1-like N-terminal HAT-repeats" evidence="11">
    <location>
        <begin position="42"/>
        <end position="200"/>
    </location>
</feature>
<sequence>MPILGEIERNTNATTEQATSSKKTDPVTETADKTAAVVLEEEDVGFEENILRNPYSLRCWLRYIEHKKKCKAPLKQINMVYERALKELPGSYKLWYNYLRFRRKQISDKCPTDAAYQRLNNVYERALVFMHKMPRIWMDYCELMTQQRLITETRRVFDRALRALPVTQHERIWPLYIKFVTSHTIPETTIRVYRSFIICEAQQLAILVNDDKLVSEHGKTTHQVGPVLQGYFLSKCDLRSDSCIAVESAHLFELWTELCELISKNPNKVHSLNVDSIIRQGIQRYSDQVGVLWCALAEYYIRAALFEKARDVYEEAVVSVKTVRDFTQIFDAYARFTERATASKMDEMDADEVPDEDHQLELELLFARFEHLMDRRPLLLNSVLLRQNPHNAHEWLNRVQLYEGNKAKQVETYEEAVRTVQPKLQTGKLSNIWISFAKFYEREKQLNDAFSAQFEANIARAIFEKGLEPAYCKVDDLATVWCEYAEFELRHREPERARKLMQRATAAPPRRSHYFDESEPVQYRVYKSLKVWSLYADIEEAFGTLESCQKVYERIIDLRIATPQIIINYAKFLEENEYFENSFKAYEKGIALFKWPVVNEIWTVYLTKFLKRYGGKKLERARDLFEQCLETCPPKFAMKLYLLYAKLEEEHGLPRHAMNIYNRATSAVEKQQMYSMFNIYIKKAASMYGLTHTRPIFQHAIEVLPEDRSREMGMRFAQMERSLGEIDRARAIYAHCSEICDPRVQTQFWETWKEFEVKHGNEDTVREMLRIKRSVQATYNTSVNVMSAQMLATAAAAEPGTAGDSMAVLEARAQKMAEEEGGTGAVKTAVSGANIRFVRGESNTAQMNVTENPDEINIDDNEDDEDEQMEQGERVALKHLKQSGVM</sequence>
<dbReference type="GO" id="GO:0000349">
    <property type="term" value="P:generation of catalytic spliceosome for first transesterification step"/>
    <property type="evidence" value="ECO:0007669"/>
    <property type="project" value="TreeGrafter"/>
</dbReference>
<comment type="subcellular location">
    <subcellularLocation>
        <location evidence="1">Nucleus</location>
    </subcellularLocation>
</comment>
<evidence type="ECO:0000256" key="4">
    <source>
        <dbReference type="ARBA" id="ARBA00022728"/>
    </source>
</evidence>
<dbReference type="WBParaSite" id="TCNE_0000715101-mRNA-1">
    <property type="protein sequence ID" value="TCNE_0000715101-mRNA-1"/>
    <property type="gene ID" value="TCNE_0000715101"/>
</dbReference>
<dbReference type="GO" id="GO:0071007">
    <property type="term" value="C:U2-type catalytic step 2 spliceosome"/>
    <property type="evidence" value="ECO:0007669"/>
    <property type="project" value="TreeGrafter"/>
</dbReference>
<feature type="domain" description="Pre-mRNA-splicing factor Syf1/CRNKL1-like C-terminal HAT-repeats" evidence="10">
    <location>
        <begin position="422"/>
        <end position="811"/>
    </location>
</feature>
<feature type="domain" description="Pre-mRNA-splicing factor SYF1 central HAT repeats" evidence="9">
    <location>
        <begin position="250"/>
        <end position="420"/>
    </location>
</feature>
<reference evidence="12 13" key="2">
    <citation type="submission" date="2018-11" db="EMBL/GenBank/DDBJ databases">
        <authorList>
            <consortium name="Pathogen Informatics"/>
        </authorList>
    </citation>
    <scope>NUCLEOTIDE SEQUENCE [LARGE SCALE GENOMIC DNA]</scope>
</reference>
<dbReference type="SUPFAM" id="SSF48452">
    <property type="entry name" value="TPR-like"/>
    <property type="match status" value="3"/>
</dbReference>
<dbReference type="InterPro" id="IPR055433">
    <property type="entry name" value="HAT_Syf1-like_N"/>
</dbReference>
<dbReference type="FunFam" id="1.25.40.10:FF:001071">
    <property type="entry name" value="pre-mRNA-splicing factor SYF1-like"/>
    <property type="match status" value="1"/>
</dbReference>
<dbReference type="InterPro" id="IPR011990">
    <property type="entry name" value="TPR-like_helical_dom_sf"/>
</dbReference>
<evidence type="ECO:0000256" key="6">
    <source>
        <dbReference type="ARBA" id="ARBA00023187"/>
    </source>
</evidence>
<evidence type="ECO:0000313" key="14">
    <source>
        <dbReference type="WBParaSite" id="TCNE_0000715101-mRNA-1"/>
    </source>
</evidence>
<dbReference type="AlphaFoldDB" id="A0A183UF81"/>
<dbReference type="Gene3D" id="1.25.40.10">
    <property type="entry name" value="Tetratricopeptide repeat domain"/>
    <property type="match status" value="5"/>
</dbReference>
<evidence type="ECO:0000313" key="12">
    <source>
        <dbReference type="EMBL" id="VDM38472.1"/>
    </source>
</evidence>
<dbReference type="PANTHER" id="PTHR11246">
    <property type="entry name" value="PRE-MRNA SPLICING FACTOR"/>
    <property type="match status" value="1"/>
</dbReference>
<reference evidence="14" key="1">
    <citation type="submission" date="2016-06" db="UniProtKB">
        <authorList>
            <consortium name="WormBaseParasite"/>
        </authorList>
    </citation>
    <scope>IDENTIFICATION</scope>
</reference>
<name>A0A183UF81_TOXCA</name>